<comment type="domain">
    <text evidence="5">The DHHC domain is required for palmitoyltransferase activity.</text>
</comment>
<protein>
    <recommendedName>
        <fullName evidence="5">Palmitoyltransferase</fullName>
        <ecNumber evidence="5">2.3.1.225</ecNumber>
    </recommendedName>
</protein>
<dbReference type="Pfam" id="PF01529">
    <property type="entry name" value="DHHC"/>
    <property type="match status" value="1"/>
</dbReference>
<feature type="transmembrane region" description="Helical" evidence="5">
    <location>
        <begin position="27"/>
        <end position="49"/>
    </location>
</feature>
<sequence>MVAMLGLLAGILSCCHLRMKGRTTLFYSWNISSLWLLMAFFQFTVIGFWKINYSENFMLLVLYGAAIYCLRKVVFIRQMELGLQNRGLVITPFHNTLGQGSYCSACGVSIEDRLFHSHWVNGCITNRNFSWYMGFLWLTLVTVAYGSNLALTSVCHPHYLVQQFLLVPNDCSYVFSDTEYACTYVASCYALLFGIPLALTAISMTVKKPSPKK</sequence>
<dbReference type="Proteomes" id="UP000677054">
    <property type="component" value="Unassembled WGS sequence"/>
</dbReference>
<evidence type="ECO:0000256" key="1">
    <source>
        <dbReference type="ARBA" id="ARBA00004141"/>
    </source>
</evidence>
<comment type="subcellular location">
    <subcellularLocation>
        <location evidence="1">Membrane</location>
        <topology evidence="1">Multi-pass membrane protein</topology>
    </subcellularLocation>
</comment>
<feature type="transmembrane region" description="Helical" evidence="5">
    <location>
        <begin position="184"/>
        <end position="206"/>
    </location>
</feature>
<dbReference type="AlphaFoldDB" id="A0A7R9A174"/>
<evidence type="ECO:0000256" key="2">
    <source>
        <dbReference type="ARBA" id="ARBA00022692"/>
    </source>
</evidence>
<dbReference type="EMBL" id="CAJPEV010000243">
    <property type="protein sequence ID" value="CAG0882871.1"/>
    <property type="molecule type" value="Genomic_DNA"/>
</dbReference>
<feature type="transmembrane region" description="Helical" evidence="5">
    <location>
        <begin position="135"/>
        <end position="159"/>
    </location>
</feature>
<dbReference type="EMBL" id="LR899760">
    <property type="protein sequence ID" value="CAD7242269.1"/>
    <property type="molecule type" value="Genomic_DNA"/>
</dbReference>
<dbReference type="PROSITE" id="PS50216">
    <property type="entry name" value="DHHC"/>
    <property type="match status" value="1"/>
</dbReference>
<keyword evidence="8" id="KW-1185">Reference proteome</keyword>
<gene>
    <name evidence="7" type="ORF">DSTB1V02_LOCUS2240</name>
</gene>
<keyword evidence="3 5" id="KW-1133">Transmembrane helix</keyword>
<keyword evidence="2 5" id="KW-0812">Transmembrane</keyword>
<proteinExistence type="inferred from homology"/>
<comment type="catalytic activity">
    <reaction evidence="5">
        <text>L-cysteinyl-[protein] + hexadecanoyl-CoA = S-hexadecanoyl-L-cysteinyl-[protein] + CoA</text>
        <dbReference type="Rhea" id="RHEA:36683"/>
        <dbReference type="Rhea" id="RHEA-COMP:10131"/>
        <dbReference type="Rhea" id="RHEA-COMP:11032"/>
        <dbReference type="ChEBI" id="CHEBI:29950"/>
        <dbReference type="ChEBI" id="CHEBI:57287"/>
        <dbReference type="ChEBI" id="CHEBI:57379"/>
        <dbReference type="ChEBI" id="CHEBI:74151"/>
        <dbReference type="EC" id="2.3.1.225"/>
    </reaction>
</comment>
<comment type="similarity">
    <text evidence="5">Belongs to the DHHC palmitoyltransferase family.</text>
</comment>
<dbReference type="InterPro" id="IPR001594">
    <property type="entry name" value="Palmitoyltrfase_DHHC"/>
</dbReference>
<dbReference type="OrthoDB" id="430659at2759"/>
<evidence type="ECO:0000313" key="7">
    <source>
        <dbReference type="EMBL" id="CAD7242269.1"/>
    </source>
</evidence>
<evidence type="ECO:0000256" key="3">
    <source>
        <dbReference type="ARBA" id="ARBA00022989"/>
    </source>
</evidence>
<name>A0A7R9A174_9CRUS</name>
<evidence type="ECO:0000313" key="8">
    <source>
        <dbReference type="Proteomes" id="UP000677054"/>
    </source>
</evidence>
<evidence type="ECO:0000256" key="5">
    <source>
        <dbReference type="RuleBase" id="RU079119"/>
    </source>
</evidence>
<dbReference type="GO" id="GO:0016020">
    <property type="term" value="C:membrane"/>
    <property type="evidence" value="ECO:0007669"/>
    <property type="project" value="UniProtKB-SubCell"/>
</dbReference>
<feature type="domain" description="Palmitoyltransferase DHHC" evidence="6">
    <location>
        <begin position="101"/>
        <end position="201"/>
    </location>
</feature>
<evidence type="ECO:0000259" key="6">
    <source>
        <dbReference type="Pfam" id="PF01529"/>
    </source>
</evidence>
<dbReference type="GO" id="GO:0019706">
    <property type="term" value="F:protein-cysteine S-palmitoyltransferase activity"/>
    <property type="evidence" value="ECO:0007669"/>
    <property type="project" value="UniProtKB-EC"/>
</dbReference>
<dbReference type="EC" id="2.3.1.225" evidence="5"/>
<reference evidence="7" key="1">
    <citation type="submission" date="2020-11" db="EMBL/GenBank/DDBJ databases">
        <authorList>
            <person name="Tran Van P."/>
        </authorList>
    </citation>
    <scope>NUCLEOTIDE SEQUENCE</scope>
</reference>
<evidence type="ECO:0000256" key="4">
    <source>
        <dbReference type="ARBA" id="ARBA00023136"/>
    </source>
</evidence>
<keyword evidence="5" id="KW-0012">Acyltransferase</keyword>
<keyword evidence="4 5" id="KW-0472">Membrane</keyword>
<accession>A0A7R9A174</accession>
<keyword evidence="5" id="KW-0808">Transferase</keyword>
<organism evidence="7">
    <name type="scientific">Darwinula stevensoni</name>
    <dbReference type="NCBI Taxonomy" id="69355"/>
    <lineage>
        <taxon>Eukaryota</taxon>
        <taxon>Metazoa</taxon>
        <taxon>Ecdysozoa</taxon>
        <taxon>Arthropoda</taxon>
        <taxon>Crustacea</taxon>
        <taxon>Oligostraca</taxon>
        <taxon>Ostracoda</taxon>
        <taxon>Podocopa</taxon>
        <taxon>Podocopida</taxon>
        <taxon>Darwinulocopina</taxon>
        <taxon>Darwinuloidea</taxon>
        <taxon>Darwinulidae</taxon>
        <taxon>Darwinula</taxon>
    </lineage>
</organism>